<gene>
    <name evidence="3" type="primary">20201601</name>
    <name evidence="2" type="ORF">HELRODRAFT_166715</name>
</gene>
<dbReference type="AlphaFoldDB" id="T1EYF1"/>
<keyword evidence="4" id="KW-1185">Reference proteome</keyword>
<evidence type="ECO:0000313" key="2">
    <source>
        <dbReference type="EMBL" id="ESO11700.1"/>
    </source>
</evidence>
<dbReference type="KEGG" id="hro:HELRODRAFT_166715"/>
<feature type="region of interest" description="Disordered" evidence="1">
    <location>
        <begin position="563"/>
        <end position="586"/>
    </location>
</feature>
<dbReference type="EMBL" id="KB095812">
    <property type="protein sequence ID" value="ESO11700.1"/>
    <property type="molecule type" value="Genomic_DNA"/>
</dbReference>
<sequence length="690" mass="77791">MNGNHKDNNDENFVIFPKIIFRTLKLRSEINNNPESKYHSLKNLKTHSLNNLFMDNDIEKNNKNINNKNNNINNKNDINNTGNDVNSPGDEGNLFYGTYRQVKVNPGYVSDNDDEDNSNYNSKDISITNINCGSKYSNSSSKYNSYHYLTDPKIASKLFNDTNRNNDDSYTYVPLQKNNNNIKNKTNNTNNKIVAEINDCIISNNYNKDHSTINNNNINLNYINSLNINNINNENSVYLSNNNCLTNNNKISNNIHNINNNNTNNRKNADDKSSINVSRCILNIYNNYINSGMPDIKDINENVSKCAYNNNVSTNKHYYINIYASSNNNNFNGNDSCCPIKFDNQQATETCLKGSNSEAFRNQELNMQPPTTTQPSISATKSAAAAVAAIVAEATVKATTKMKTTSTFITSSPPSSSTIINEVSLSDDEICLDGVRQITKVEHNIFDIVVVRDDYDPAKSGNLAVNVNDSNASTVNGLAKNEEDSTLNSNRIYNNKVLYRTTTPELGTATTENVEMYLDDTNKCIEISNVVCCETVAGRRSCKGCPFNDDKKVESELNIFSGLHQQQQQSDKQPADQQQTDQQQPQQYKLTQVKLIRTIFIDMTFSALRKNYLQQMFKKFINCNNSNSNNNTNVATSHYINDKSDNSNTIDVINNNSDEYKNISASKLKLNNKQILEVSEMLRHLADEKK</sequence>
<evidence type="ECO:0000313" key="3">
    <source>
        <dbReference type="EnsemblMetazoa" id="HelroP166715"/>
    </source>
</evidence>
<evidence type="ECO:0000256" key="1">
    <source>
        <dbReference type="SAM" id="MobiDB-lite"/>
    </source>
</evidence>
<name>T1EYF1_HELRO</name>
<protein>
    <submittedName>
        <fullName evidence="2 3">Uncharacterized protein</fullName>
    </submittedName>
</protein>
<dbReference type="GeneID" id="20201601"/>
<dbReference type="RefSeq" id="XP_009010188.1">
    <property type="nucleotide sequence ID" value="XM_009011940.1"/>
</dbReference>
<reference evidence="2 4" key="2">
    <citation type="journal article" date="2013" name="Nature">
        <title>Insights into bilaterian evolution from three spiralian genomes.</title>
        <authorList>
            <person name="Simakov O."/>
            <person name="Marletaz F."/>
            <person name="Cho S.J."/>
            <person name="Edsinger-Gonzales E."/>
            <person name="Havlak P."/>
            <person name="Hellsten U."/>
            <person name="Kuo D.H."/>
            <person name="Larsson T."/>
            <person name="Lv J."/>
            <person name="Arendt D."/>
            <person name="Savage R."/>
            <person name="Osoegawa K."/>
            <person name="de Jong P."/>
            <person name="Grimwood J."/>
            <person name="Chapman J.A."/>
            <person name="Shapiro H."/>
            <person name="Aerts A."/>
            <person name="Otillar R.P."/>
            <person name="Terry A.Y."/>
            <person name="Boore J.L."/>
            <person name="Grigoriev I.V."/>
            <person name="Lindberg D.R."/>
            <person name="Seaver E.C."/>
            <person name="Weisblat D.A."/>
            <person name="Putnam N.H."/>
            <person name="Rokhsar D.S."/>
        </authorList>
    </citation>
    <scope>NUCLEOTIDE SEQUENCE</scope>
</reference>
<dbReference type="InParanoid" id="T1EYF1"/>
<organism evidence="3 4">
    <name type="scientific">Helobdella robusta</name>
    <name type="common">Californian leech</name>
    <dbReference type="NCBI Taxonomy" id="6412"/>
    <lineage>
        <taxon>Eukaryota</taxon>
        <taxon>Metazoa</taxon>
        <taxon>Spiralia</taxon>
        <taxon>Lophotrochozoa</taxon>
        <taxon>Annelida</taxon>
        <taxon>Clitellata</taxon>
        <taxon>Hirudinea</taxon>
        <taxon>Rhynchobdellida</taxon>
        <taxon>Glossiphoniidae</taxon>
        <taxon>Helobdella</taxon>
    </lineage>
</organism>
<dbReference type="EMBL" id="AMQM01002528">
    <property type="status" value="NOT_ANNOTATED_CDS"/>
    <property type="molecule type" value="Genomic_DNA"/>
</dbReference>
<evidence type="ECO:0000313" key="4">
    <source>
        <dbReference type="Proteomes" id="UP000015101"/>
    </source>
</evidence>
<dbReference type="Proteomes" id="UP000015101">
    <property type="component" value="Unassembled WGS sequence"/>
</dbReference>
<reference evidence="3" key="3">
    <citation type="submission" date="2015-06" db="UniProtKB">
        <authorList>
            <consortium name="EnsemblMetazoa"/>
        </authorList>
    </citation>
    <scope>IDENTIFICATION</scope>
</reference>
<feature type="compositionally biased region" description="Low complexity" evidence="1">
    <location>
        <begin position="565"/>
        <end position="586"/>
    </location>
</feature>
<accession>T1EYF1</accession>
<dbReference type="HOGENOM" id="CLU_399165_0_0_1"/>
<dbReference type="CTD" id="20201601"/>
<proteinExistence type="predicted"/>
<reference evidence="4" key="1">
    <citation type="submission" date="2012-12" db="EMBL/GenBank/DDBJ databases">
        <authorList>
            <person name="Hellsten U."/>
            <person name="Grimwood J."/>
            <person name="Chapman J.A."/>
            <person name="Shapiro H."/>
            <person name="Aerts A."/>
            <person name="Otillar R.P."/>
            <person name="Terry A.Y."/>
            <person name="Boore J.L."/>
            <person name="Simakov O."/>
            <person name="Marletaz F."/>
            <person name="Cho S.-J."/>
            <person name="Edsinger-Gonzales E."/>
            <person name="Havlak P."/>
            <person name="Kuo D.-H."/>
            <person name="Larsson T."/>
            <person name="Lv J."/>
            <person name="Arendt D."/>
            <person name="Savage R."/>
            <person name="Osoegawa K."/>
            <person name="de Jong P."/>
            <person name="Lindberg D.R."/>
            <person name="Seaver E.C."/>
            <person name="Weisblat D.A."/>
            <person name="Putnam N.H."/>
            <person name="Grigoriev I.V."/>
            <person name="Rokhsar D.S."/>
        </authorList>
    </citation>
    <scope>NUCLEOTIDE SEQUENCE</scope>
</reference>
<dbReference type="EnsemblMetazoa" id="HelroT166715">
    <property type="protein sequence ID" value="HelroP166715"/>
    <property type="gene ID" value="HelroG166715"/>
</dbReference>